<reference evidence="4" key="1">
    <citation type="submission" date="2021-01" db="EMBL/GenBank/DDBJ databases">
        <authorList>
            <person name="Corre E."/>
            <person name="Pelletier E."/>
            <person name="Niang G."/>
            <person name="Scheremetjew M."/>
            <person name="Finn R."/>
            <person name="Kale V."/>
            <person name="Holt S."/>
            <person name="Cochrane G."/>
            <person name="Meng A."/>
            <person name="Brown T."/>
            <person name="Cohen L."/>
        </authorList>
    </citation>
    <scope>NUCLEOTIDE SEQUENCE</scope>
    <source>
        <strain evidence="4">CCMP2084</strain>
    </source>
</reference>
<keyword evidence="2" id="KW-0732">Signal</keyword>
<dbReference type="GO" id="GO:0003756">
    <property type="term" value="F:protein disulfide isomerase activity"/>
    <property type="evidence" value="ECO:0007669"/>
    <property type="project" value="TreeGrafter"/>
</dbReference>
<protein>
    <recommendedName>
        <fullName evidence="3">Thioredoxin domain-containing protein</fullName>
    </recommendedName>
</protein>
<feature type="domain" description="Thioredoxin" evidence="3">
    <location>
        <begin position="1"/>
        <end position="69"/>
    </location>
</feature>
<evidence type="ECO:0000256" key="2">
    <source>
        <dbReference type="ARBA" id="ARBA00022729"/>
    </source>
</evidence>
<dbReference type="PANTHER" id="PTHR45672:SF3">
    <property type="entry name" value="THIOREDOXIN DOMAIN-CONTAINING PROTEIN 5"/>
    <property type="match status" value="1"/>
</dbReference>
<proteinExistence type="inferred from homology"/>
<evidence type="ECO:0000313" key="4">
    <source>
        <dbReference type="EMBL" id="CAD9812202.1"/>
    </source>
</evidence>
<evidence type="ECO:0000259" key="3">
    <source>
        <dbReference type="Pfam" id="PF00085"/>
    </source>
</evidence>
<evidence type="ECO:0000256" key="1">
    <source>
        <dbReference type="ARBA" id="ARBA00006347"/>
    </source>
</evidence>
<name>A0A7S2XKC7_9STRA</name>
<dbReference type="PANTHER" id="PTHR45672">
    <property type="entry name" value="PROTEIN DISULFIDE-ISOMERASE C17H9.14C-RELATED"/>
    <property type="match status" value="1"/>
</dbReference>
<dbReference type="SUPFAM" id="SSF52833">
    <property type="entry name" value="Thioredoxin-like"/>
    <property type="match status" value="1"/>
</dbReference>
<dbReference type="GO" id="GO:0006457">
    <property type="term" value="P:protein folding"/>
    <property type="evidence" value="ECO:0007669"/>
    <property type="project" value="TreeGrafter"/>
</dbReference>
<dbReference type="InterPro" id="IPR036249">
    <property type="entry name" value="Thioredoxin-like_sf"/>
</dbReference>
<dbReference type="InterPro" id="IPR051063">
    <property type="entry name" value="PDI"/>
</dbReference>
<dbReference type="CDD" id="cd02961">
    <property type="entry name" value="PDI_a_family"/>
    <property type="match status" value="1"/>
</dbReference>
<dbReference type="Pfam" id="PF00085">
    <property type="entry name" value="Thioredoxin"/>
    <property type="match status" value="1"/>
</dbReference>
<accession>A0A7S2XKC7</accession>
<gene>
    <name evidence="4" type="ORF">ASEP1449_LOCUS4027</name>
</gene>
<dbReference type="EMBL" id="HBHQ01006012">
    <property type="protein sequence ID" value="CAD9812202.1"/>
    <property type="molecule type" value="Transcribed_RNA"/>
</dbReference>
<organism evidence="4">
    <name type="scientific">Attheya septentrionalis</name>
    <dbReference type="NCBI Taxonomy" id="420275"/>
    <lineage>
        <taxon>Eukaryota</taxon>
        <taxon>Sar</taxon>
        <taxon>Stramenopiles</taxon>
        <taxon>Ochrophyta</taxon>
        <taxon>Bacillariophyta</taxon>
        <taxon>Coscinodiscophyceae</taxon>
        <taxon>Chaetocerotophycidae</taxon>
        <taxon>Chaetocerotales</taxon>
        <taxon>Attheyaceae</taxon>
        <taxon>Attheya</taxon>
    </lineage>
</organism>
<dbReference type="GO" id="GO:0005783">
    <property type="term" value="C:endoplasmic reticulum"/>
    <property type="evidence" value="ECO:0007669"/>
    <property type="project" value="TreeGrafter"/>
</dbReference>
<comment type="similarity">
    <text evidence="1">Belongs to the protein disulfide isomerase family.</text>
</comment>
<dbReference type="AlphaFoldDB" id="A0A7S2XKC7"/>
<sequence>MKPAWDQLDGEYAGSSSVLIGDADCTASGKDLCTKVGVKGYPTIKYYKDGDEHDYNGGRDLTTLQTFVDTELVAKCFITSTSTDEGGCSDKETKYIDKMKTKTPEDRASQLTRLEKMKDEPMKPELKSWLSQRLRILQQFDSDDSPDL</sequence>
<dbReference type="InterPro" id="IPR013766">
    <property type="entry name" value="Thioredoxin_domain"/>
</dbReference>
<dbReference type="Gene3D" id="3.40.30.10">
    <property type="entry name" value="Glutaredoxin"/>
    <property type="match status" value="1"/>
</dbReference>